<dbReference type="EMBL" id="FNVD01000014">
    <property type="protein sequence ID" value="SEG18841.1"/>
    <property type="molecule type" value="Genomic_DNA"/>
</dbReference>
<organism evidence="1 2">
    <name type="scientific">Jhaorihella thermophila</name>
    <dbReference type="NCBI Taxonomy" id="488547"/>
    <lineage>
        <taxon>Bacteria</taxon>
        <taxon>Pseudomonadati</taxon>
        <taxon>Pseudomonadota</taxon>
        <taxon>Alphaproteobacteria</taxon>
        <taxon>Rhodobacterales</taxon>
        <taxon>Paracoccaceae</taxon>
        <taxon>Jhaorihella</taxon>
    </lineage>
</organism>
<dbReference type="Pfam" id="PF20107">
    <property type="entry name" value="DUF6497"/>
    <property type="match status" value="1"/>
</dbReference>
<reference evidence="1 2" key="1">
    <citation type="submission" date="2016-10" db="EMBL/GenBank/DDBJ databases">
        <authorList>
            <person name="de Groot N.N."/>
        </authorList>
    </citation>
    <scope>NUCLEOTIDE SEQUENCE [LARGE SCALE GENOMIC DNA]</scope>
    <source>
        <strain evidence="1 2">DSM 23413</strain>
    </source>
</reference>
<name>A0A1H5Y4C5_9RHOB</name>
<gene>
    <name evidence="1" type="ORF">SAMN05421751_11471</name>
</gene>
<sequence length="120" mass="13531">MASVSAAAQTPDIRVPSGRTLSLHEVLTDTRPGELWVRFRFVSEGLSQAEVDDHDRMAEDMDWLCANLVLPYLDHHELKPDRVAISFSDRPVPFGKAAPDAVQVFEAYRIEDGACIWEDY</sequence>
<evidence type="ECO:0000313" key="2">
    <source>
        <dbReference type="Proteomes" id="UP000236742"/>
    </source>
</evidence>
<dbReference type="InterPro" id="IPR045467">
    <property type="entry name" value="DUF6497"/>
</dbReference>
<keyword evidence="2" id="KW-1185">Reference proteome</keyword>
<dbReference type="RefSeq" id="WP_235003841.1">
    <property type="nucleotide sequence ID" value="NZ_FNVD01000014.1"/>
</dbReference>
<evidence type="ECO:0000313" key="1">
    <source>
        <dbReference type="EMBL" id="SEG18841.1"/>
    </source>
</evidence>
<evidence type="ECO:0008006" key="3">
    <source>
        <dbReference type="Google" id="ProtNLM"/>
    </source>
</evidence>
<dbReference type="AlphaFoldDB" id="A0A1H5Y4C5"/>
<accession>A0A1H5Y4C5</accession>
<protein>
    <recommendedName>
        <fullName evidence="3">Acetolactate synthase</fullName>
    </recommendedName>
</protein>
<dbReference type="Proteomes" id="UP000236742">
    <property type="component" value="Unassembled WGS sequence"/>
</dbReference>
<proteinExistence type="predicted"/>